<keyword evidence="6 11" id="KW-0274">FAD</keyword>
<dbReference type="InterPro" id="IPR050464">
    <property type="entry name" value="Zeta_carotene_desat/Oxidored"/>
</dbReference>
<sequence length="531" mass="55762">MQRRGLASAATAAAEASRPRSVVVVGSGVSGLSAAWFVRRQARRHGADVRIQLVSDTPRPGGWVRTDRASGSADHLLEAGPRTLRPVGVVGASTLELVHDLGLAGSVVTASKTSPAAQNRYVLCGGRLNKLPTSLMGMLTSNEPALRGLVRAALMEPFRPRSAQPDETIADFVNRRLGARICDNLVSAVIHGIYAGDVHQLSARSTINFLWEMERKHGSIAGGIAAAAFSALSSSSASAAPDPVAADLMSQIAADPACKQFVDGIQKNASIYSFTNGMQVLTDTLIDRLRADNVEVIQTASVGIRQQSAEPTSHLEVALANGRILLADHVVSAVPASTLSRLLPASRITPLLAHNPAATVAVVNLVYRGDLLPLQGFGYLVPRSERHSTDIIGCIFDSCTLPNQASPAGYTRLTVMMGGPTATFCERFGDPASVDPDVLQQKAVGAVAAHLGIAPTALATSRVSVLRDCIPHYAVGHADRVASVEAFIEQTMPGRLSLVGSSYRGVGVNDCVHTARAAAFHLFGKNAHVLA</sequence>
<evidence type="ECO:0000256" key="8">
    <source>
        <dbReference type="ARBA" id="ARBA00023133"/>
    </source>
</evidence>
<dbReference type="InterPro" id="IPR036188">
    <property type="entry name" value="FAD/NAD-bd_sf"/>
</dbReference>
<dbReference type="Gene3D" id="3.50.50.60">
    <property type="entry name" value="FAD/NAD(P)-binding domain"/>
    <property type="match status" value="1"/>
</dbReference>
<keyword evidence="5 11" id="KW-0285">Flavoprotein</keyword>
<keyword evidence="7 11" id="KW-0560">Oxidoreductase</keyword>
<evidence type="ECO:0000256" key="11">
    <source>
        <dbReference type="RuleBase" id="RU367069"/>
    </source>
</evidence>
<gene>
    <name evidence="13" type="primary">HEM14</name>
    <name evidence="13" type="ORF">HK105_206239</name>
</gene>
<comment type="caution">
    <text evidence="13">The sequence shown here is derived from an EMBL/GenBank/DDBJ whole genome shotgun (WGS) entry which is preliminary data.</text>
</comment>
<dbReference type="EC" id="1.3.3.4" evidence="4 11"/>
<keyword evidence="9 11" id="KW-0627">Porphyrin biosynthesis</keyword>
<organism evidence="13 14">
    <name type="scientific">Polyrhizophydium stewartii</name>
    <dbReference type="NCBI Taxonomy" id="2732419"/>
    <lineage>
        <taxon>Eukaryota</taxon>
        <taxon>Fungi</taxon>
        <taxon>Fungi incertae sedis</taxon>
        <taxon>Chytridiomycota</taxon>
        <taxon>Chytridiomycota incertae sedis</taxon>
        <taxon>Chytridiomycetes</taxon>
        <taxon>Rhizophydiales</taxon>
        <taxon>Rhizophydiales incertae sedis</taxon>
        <taxon>Polyrhizophydium</taxon>
    </lineage>
</organism>
<reference evidence="13 14" key="1">
    <citation type="submission" date="2023-09" db="EMBL/GenBank/DDBJ databases">
        <title>Pangenome analysis of Batrachochytrium dendrobatidis and related Chytrids.</title>
        <authorList>
            <person name="Yacoub M.N."/>
            <person name="Stajich J.E."/>
            <person name="James T.Y."/>
        </authorList>
    </citation>
    <scope>NUCLEOTIDE SEQUENCE [LARGE SCALE GENOMIC DNA]</scope>
    <source>
        <strain evidence="13 14">JEL0888</strain>
    </source>
</reference>
<keyword evidence="14" id="KW-1185">Reference proteome</keyword>
<comment type="pathway">
    <text evidence="2 11">Porphyrin-containing compound metabolism; protoporphyrin-IX biosynthesis; protoporphyrin-IX from protoporphyrinogen-IX: step 1/1.</text>
</comment>
<dbReference type="NCBIfam" id="TIGR00562">
    <property type="entry name" value="proto_IX_ox"/>
    <property type="match status" value="1"/>
</dbReference>
<dbReference type="PANTHER" id="PTHR42923">
    <property type="entry name" value="PROTOPORPHYRINOGEN OXIDASE"/>
    <property type="match status" value="1"/>
</dbReference>
<comment type="subcellular location">
    <subcellularLocation>
        <location evidence="11">Mitochondrion inner membrane</location>
    </subcellularLocation>
</comment>
<evidence type="ECO:0000256" key="7">
    <source>
        <dbReference type="ARBA" id="ARBA00023002"/>
    </source>
</evidence>
<accession>A0ABR4N437</accession>
<dbReference type="EMBL" id="JADGIZ020000035">
    <property type="protein sequence ID" value="KAL2914292.1"/>
    <property type="molecule type" value="Genomic_DNA"/>
</dbReference>
<evidence type="ECO:0000313" key="14">
    <source>
        <dbReference type="Proteomes" id="UP001527925"/>
    </source>
</evidence>
<comment type="cofactor">
    <cofactor evidence="11">
        <name>FAD</name>
        <dbReference type="ChEBI" id="CHEBI:57692"/>
    </cofactor>
    <text evidence="11">Binds 1 FAD per subunit.</text>
</comment>
<evidence type="ECO:0000256" key="6">
    <source>
        <dbReference type="ARBA" id="ARBA00022827"/>
    </source>
</evidence>
<comment type="catalytic activity">
    <reaction evidence="10 11">
        <text>protoporphyrinogen IX + 3 O2 = protoporphyrin IX + 3 H2O2</text>
        <dbReference type="Rhea" id="RHEA:25576"/>
        <dbReference type="ChEBI" id="CHEBI:15379"/>
        <dbReference type="ChEBI" id="CHEBI:16240"/>
        <dbReference type="ChEBI" id="CHEBI:57306"/>
        <dbReference type="ChEBI" id="CHEBI:57307"/>
        <dbReference type="EC" id="1.3.3.4"/>
    </reaction>
</comment>
<dbReference type="SUPFAM" id="SSF51905">
    <property type="entry name" value="FAD/NAD(P)-binding domain"/>
    <property type="match status" value="1"/>
</dbReference>
<name>A0ABR4N437_9FUNG</name>
<evidence type="ECO:0000256" key="1">
    <source>
        <dbReference type="ARBA" id="ARBA00002600"/>
    </source>
</evidence>
<evidence type="ECO:0000256" key="5">
    <source>
        <dbReference type="ARBA" id="ARBA00022630"/>
    </source>
</evidence>
<dbReference type="Proteomes" id="UP001527925">
    <property type="component" value="Unassembled WGS sequence"/>
</dbReference>
<comment type="function">
    <text evidence="1 11">Catalyzes the 6-electron oxidation of protoporphyrinogen-IX to form protoporphyrin-IX.</text>
</comment>
<dbReference type="Pfam" id="PF01593">
    <property type="entry name" value="Amino_oxidase"/>
    <property type="match status" value="1"/>
</dbReference>
<evidence type="ECO:0000256" key="3">
    <source>
        <dbReference type="ARBA" id="ARBA00010551"/>
    </source>
</evidence>
<evidence type="ECO:0000256" key="2">
    <source>
        <dbReference type="ARBA" id="ARBA00005073"/>
    </source>
</evidence>
<evidence type="ECO:0000259" key="12">
    <source>
        <dbReference type="Pfam" id="PF01593"/>
    </source>
</evidence>
<evidence type="ECO:0000256" key="4">
    <source>
        <dbReference type="ARBA" id="ARBA00012867"/>
    </source>
</evidence>
<evidence type="ECO:0000256" key="10">
    <source>
        <dbReference type="ARBA" id="ARBA00047554"/>
    </source>
</evidence>
<dbReference type="InterPro" id="IPR002937">
    <property type="entry name" value="Amino_oxidase"/>
</dbReference>
<feature type="domain" description="Amine oxidase" evidence="12">
    <location>
        <begin position="29"/>
        <end position="519"/>
    </location>
</feature>
<evidence type="ECO:0000313" key="13">
    <source>
        <dbReference type="EMBL" id="KAL2914292.1"/>
    </source>
</evidence>
<protein>
    <recommendedName>
        <fullName evidence="4 11">Protoporphyrinogen oxidase</fullName>
        <ecNumber evidence="4 11">1.3.3.4</ecNumber>
    </recommendedName>
</protein>
<proteinExistence type="inferred from homology"/>
<evidence type="ECO:0000256" key="9">
    <source>
        <dbReference type="ARBA" id="ARBA00023244"/>
    </source>
</evidence>
<dbReference type="PANTHER" id="PTHR42923:SF3">
    <property type="entry name" value="PROTOPORPHYRINOGEN OXIDASE"/>
    <property type="match status" value="1"/>
</dbReference>
<dbReference type="InterPro" id="IPR004572">
    <property type="entry name" value="Protoporphyrinogen_oxidase"/>
</dbReference>
<keyword evidence="8 11" id="KW-0350">Heme biosynthesis</keyword>
<dbReference type="SUPFAM" id="SSF54373">
    <property type="entry name" value="FAD-linked reductases, C-terminal domain"/>
    <property type="match status" value="1"/>
</dbReference>
<comment type="similarity">
    <text evidence="3 11">Belongs to the protoporphyrinogen/coproporphyrinogen oxidase family. Protoporphyrinogen oxidase subfamily.</text>
</comment>